<dbReference type="EMBL" id="LMWU01000087">
    <property type="protein sequence ID" value="KUN53268.1"/>
    <property type="molecule type" value="Genomic_DNA"/>
</dbReference>
<dbReference type="CDD" id="cd00093">
    <property type="entry name" value="HTH_XRE"/>
    <property type="match status" value="1"/>
</dbReference>
<dbReference type="InterPro" id="IPR010982">
    <property type="entry name" value="Lambda_DNA-bd_dom_sf"/>
</dbReference>
<evidence type="ECO:0000256" key="1">
    <source>
        <dbReference type="ARBA" id="ARBA00023015"/>
    </source>
</evidence>
<comment type="caution">
    <text evidence="5">The sequence shown here is derived from an EMBL/GenBank/DDBJ whole genome shotgun (WGS) entry which is preliminary data.</text>
</comment>
<sequence>MLCALGVFKVASTDRIQRQPPPAERARLREAAGITQARLAAALKTTTQSVKNWENGRSEPKSPRLDAYQRLLKGWAAKYPAPGAAPAAATAPAASAASAGPAASAVETTEPLNEEAYQWVHDVSLLSDEECTLPYAVGLDHPAGLVGRPERLGHDPLHARVVSADAVSRAGPVALRGGRGFPLCRVAARHVVPLACTAA</sequence>
<dbReference type="Gene3D" id="1.10.260.40">
    <property type="entry name" value="lambda repressor-like DNA-binding domains"/>
    <property type="match status" value="1"/>
</dbReference>
<dbReference type="PANTHER" id="PTHR36511:SF3">
    <property type="entry name" value="ANTITOXIN HIGA-2"/>
    <property type="match status" value="1"/>
</dbReference>
<evidence type="ECO:0000256" key="3">
    <source>
        <dbReference type="ARBA" id="ARBA00023163"/>
    </source>
</evidence>
<dbReference type="Pfam" id="PF01381">
    <property type="entry name" value="HTH_3"/>
    <property type="match status" value="1"/>
</dbReference>
<name>A0A101RJU7_9ACTN</name>
<evidence type="ECO:0000313" key="6">
    <source>
        <dbReference type="Proteomes" id="UP000053669"/>
    </source>
</evidence>
<dbReference type="InterPro" id="IPR001387">
    <property type="entry name" value="Cro/C1-type_HTH"/>
</dbReference>
<dbReference type="PROSITE" id="PS50943">
    <property type="entry name" value="HTH_CROC1"/>
    <property type="match status" value="1"/>
</dbReference>
<evidence type="ECO:0000313" key="5">
    <source>
        <dbReference type="EMBL" id="KUN53268.1"/>
    </source>
</evidence>
<evidence type="ECO:0000259" key="4">
    <source>
        <dbReference type="PROSITE" id="PS50943"/>
    </source>
</evidence>
<accession>A0A101RJU7</accession>
<gene>
    <name evidence="5" type="ORF">AQJ46_50435</name>
</gene>
<keyword evidence="3" id="KW-0804">Transcription</keyword>
<organism evidence="5 6">
    <name type="scientific">Streptomyces canus</name>
    <dbReference type="NCBI Taxonomy" id="58343"/>
    <lineage>
        <taxon>Bacteria</taxon>
        <taxon>Bacillati</taxon>
        <taxon>Actinomycetota</taxon>
        <taxon>Actinomycetes</taxon>
        <taxon>Kitasatosporales</taxon>
        <taxon>Streptomycetaceae</taxon>
        <taxon>Streptomyces</taxon>
        <taxon>Streptomyces aurantiacus group</taxon>
    </lineage>
</organism>
<proteinExistence type="predicted"/>
<dbReference type="AlphaFoldDB" id="A0A101RJU7"/>
<reference evidence="5 6" key="1">
    <citation type="submission" date="2015-10" db="EMBL/GenBank/DDBJ databases">
        <title>Draft genome sequence of Streptomyces canus DSM 40017, type strain for the species Streptomyces canus.</title>
        <authorList>
            <person name="Ruckert C."/>
            <person name="Winkler A."/>
            <person name="Kalinowski J."/>
            <person name="Kampfer P."/>
            <person name="Glaeser S."/>
        </authorList>
    </citation>
    <scope>NUCLEOTIDE SEQUENCE [LARGE SCALE GENOMIC DNA]</scope>
    <source>
        <strain evidence="5 6">DSM 40017</strain>
    </source>
</reference>
<dbReference type="Proteomes" id="UP000053669">
    <property type="component" value="Unassembled WGS sequence"/>
</dbReference>
<dbReference type="STRING" id="58343.AQJ46_50435"/>
<keyword evidence="1" id="KW-0805">Transcription regulation</keyword>
<dbReference type="GO" id="GO:0003677">
    <property type="term" value="F:DNA binding"/>
    <property type="evidence" value="ECO:0007669"/>
    <property type="project" value="UniProtKB-KW"/>
</dbReference>
<evidence type="ECO:0000256" key="2">
    <source>
        <dbReference type="ARBA" id="ARBA00023125"/>
    </source>
</evidence>
<dbReference type="SUPFAM" id="SSF47413">
    <property type="entry name" value="lambda repressor-like DNA-binding domains"/>
    <property type="match status" value="1"/>
</dbReference>
<feature type="domain" description="HTH cro/C1-type" evidence="4">
    <location>
        <begin position="27"/>
        <end position="65"/>
    </location>
</feature>
<keyword evidence="2" id="KW-0238">DNA-binding</keyword>
<dbReference type="InterPro" id="IPR052359">
    <property type="entry name" value="HTH-type_reg/antitoxin"/>
</dbReference>
<protein>
    <recommendedName>
        <fullName evidence="4">HTH cro/C1-type domain-containing protein</fullName>
    </recommendedName>
</protein>
<dbReference type="PANTHER" id="PTHR36511">
    <property type="entry name" value="MERR FAMILY BACTERIAL REGULATORY PROTEIN"/>
    <property type="match status" value="1"/>
</dbReference>